<evidence type="ECO:0000313" key="1">
    <source>
        <dbReference type="EMBL" id="KAG6510732.1"/>
    </source>
</evidence>
<dbReference type="EMBL" id="JACMSC010000008">
    <property type="protein sequence ID" value="KAG6510732.1"/>
    <property type="molecule type" value="Genomic_DNA"/>
</dbReference>
<keyword evidence="2" id="KW-1185">Reference proteome</keyword>
<name>A0A8J5LE21_ZINOF</name>
<comment type="caution">
    <text evidence="1">The sequence shown here is derived from an EMBL/GenBank/DDBJ whole genome shotgun (WGS) entry which is preliminary data.</text>
</comment>
<sequence>MTKSQQENDKDLQCHGKDDTHHMVDHMPVTEWFLFVFHIIWWHEPVPWLFQTLLMGKFLEQLARDIAKALACLPARRQRLLGHLRSVLRFDLSSVVPRPTYMRRKTAACGLHLAQPTDSLAKHRLRLIGFGKMNRKQGDFSRRDSCQFCCDPRPSGERSDYASLRGGGVVVCRPLVLRAPTSAPEIGTALAAATTSPDGWKSGDWICNRNLIKNSFNCE</sequence>
<dbReference type="AlphaFoldDB" id="A0A8J5LE21"/>
<organism evidence="1 2">
    <name type="scientific">Zingiber officinale</name>
    <name type="common">Ginger</name>
    <name type="synonym">Amomum zingiber</name>
    <dbReference type="NCBI Taxonomy" id="94328"/>
    <lineage>
        <taxon>Eukaryota</taxon>
        <taxon>Viridiplantae</taxon>
        <taxon>Streptophyta</taxon>
        <taxon>Embryophyta</taxon>
        <taxon>Tracheophyta</taxon>
        <taxon>Spermatophyta</taxon>
        <taxon>Magnoliopsida</taxon>
        <taxon>Liliopsida</taxon>
        <taxon>Zingiberales</taxon>
        <taxon>Zingiberaceae</taxon>
        <taxon>Zingiber</taxon>
    </lineage>
</organism>
<proteinExistence type="predicted"/>
<accession>A0A8J5LE21</accession>
<dbReference type="Proteomes" id="UP000734854">
    <property type="component" value="Unassembled WGS sequence"/>
</dbReference>
<protein>
    <submittedName>
        <fullName evidence="1">Uncharacterized protein</fullName>
    </submittedName>
</protein>
<gene>
    <name evidence="1" type="ORF">ZIOFF_028766</name>
</gene>
<evidence type="ECO:0000313" key="2">
    <source>
        <dbReference type="Proteomes" id="UP000734854"/>
    </source>
</evidence>
<reference evidence="1 2" key="1">
    <citation type="submission" date="2020-08" db="EMBL/GenBank/DDBJ databases">
        <title>Plant Genome Project.</title>
        <authorList>
            <person name="Zhang R.-G."/>
        </authorList>
    </citation>
    <scope>NUCLEOTIDE SEQUENCE [LARGE SCALE GENOMIC DNA]</scope>
    <source>
        <tissue evidence="1">Rhizome</tissue>
    </source>
</reference>